<evidence type="ECO:0000313" key="3">
    <source>
        <dbReference type="EMBL" id="MFC6022319.1"/>
    </source>
</evidence>
<name>A0ABW1KKI2_9ACTN</name>
<protein>
    <recommendedName>
        <fullName evidence="5">Polysaccharide chain length determinant N-terminal domain-containing protein</fullName>
    </recommendedName>
</protein>
<sequence length="368" mass="37970">MDLLDLLKLMFRRWYVSAPIVVVTLGAALAFGLAIQPEYKTEVAILLVPPTTSTAAPEPNATPRPGNPWLRIGENAMAQAVQISISAHGARTKVATAGGDPDYEVGLVTRSSILTVAVVAADEDSARKTVQAVTQLIHDEVEGQQAQYEPNPGEQITTEVLDPGLNIVQSRSNVLRAQVVIAAIGALLAAVSAVVYDAVARRRATARLGQRRDGRAPVAWNGNAGQAIVGSPRPAATPTVTPAPAARSAPSAGATAREATQPLSMSAARATAGFGPPDRLGAHSAGEGIGSDPEQRGGGRPTNDRNAGYTANGRGATHTADDRGTGPDRTGERADPGGPARTDARHGPPSDETILLSGVRNPADDSSQ</sequence>
<keyword evidence="2" id="KW-0812">Transmembrane</keyword>
<feature type="transmembrane region" description="Helical" evidence="2">
    <location>
        <begin position="179"/>
        <end position="199"/>
    </location>
</feature>
<accession>A0ABW1KKI2</accession>
<dbReference type="Proteomes" id="UP001596203">
    <property type="component" value="Unassembled WGS sequence"/>
</dbReference>
<keyword evidence="2" id="KW-0472">Membrane</keyword>
<comment type="caution">
    <text evidence="3">The sequence shown here is derived from an EMBL/GenBank/DDBJ whole genome shotgun (WGS) entry which is preliminary data.</text>
</comment>
<evidence type="ECO:0000313" key="4">
    <source>
        <dbReference type="Proteomes" id="UP001596203"/>
    </source>
</evidence>
<dbReference type="EMBL" id="JBHSPR010000060">
    <property type="protein sequence ID" value="MFC6022319.1"/>
    <property type="molecule type" value="Genomic_DNA"/>
</dbReference>
<evidence type="ECO:0008006" key="5">
    <source>
        <dbReference type="Google" id="ProtNLM"/>
    </source>
</evidence>
<evidence type="ECO:0000256" key="2">
    <source>
        <dbReference type="SAM" id="Phobius"/>
    </source>
</evidence>
<gene>
    <name evidence="3" type="ORF">ACFP2T_39945</name>
</gene>
<dbReference type="RefSeq" id="WP_377431789.1">
    <property type="nucleotide sequence ID" value="NZ_JBHSPR010000060.1"/>
</dbReference>
<evidence type="ECO:0000256" key="1">
    <source>
        <dbReference type="SAM" id="MobiDB-lite"/>
    </source>
</evidence>
<keyword evidence="4" id="KW-1185">Reference proteome</keyword>
<feature type="transmembrane region" description="Helical" evidence="2">
    <location>
        <begin position="14"/>
        <end position="35"/>
    </location>
</feature>
<feature type="region of interest" description="Disordered" evidence="1">
    <location>
        <begin position="206"/>
        <end position="368"/>
    </location>
</feature>
<keyword evidence="2" id="KW-1133">Transmembrane helix</keyword>
<feature type="compositionally biased region" description="Basic and acidic residues" evidence="1">
    <location>
        <begin position="319"/>
        <end position="335"/>
    </location>
</feature>
<feature type="compositionally biased region" description="Low complexity" evidence="1">
    <location>
        <begin position="231"/>
        <end position="257"/>
    </location>
</feature>
<proteinExistence type="predicted"/>
<organism evidence="3 4">
    <name type="scientific">Plantactinospora solaniradicis</name>
    <dbReference type="NCBI Taxonomy" id="1723736"/>
    <lineage>
        <taxon>Bacteria</taxon>
        <taxon>Bacillati</taxon>
        <taxon>Actinomycetota</taxon>
        <taxon>Actinomycetes</taxon>
        <taxon>Micromonosporales</taxon>
        <taxon>Micromonosporaceae</taxon>
        <taxon>Plantactinospora</taxon>
    </lineage>
</organism>
<reference evidence="4" key="1">
    <citation type="journal article" date="2019" name="Int. J. Syst. Evol. Microbiol.">
        <title>The Global Catalogue of Microorganisms (GCM) 10K type strain sequencing project: providing services to taxonomists for standard genome sequencing and annotation.</title>
        <authorList>
            <consortium name="The Broad Institute Genomics Platform"/>
            <consortium name="The Broad Institute Genome Sequencing Center for Infectious Disease"/>
            <person name="Wu L."/>
            <person name="Ma J."/>
        </authorList>
    </citation>
    <scope>NUCLEOTIDE SEQUENCE [LARGE SCALE GENOMIC DNA]</scope>
    <source>
        <strain evidence="4">ZS-35-S2</strain>
    </source>
</reference>